<protein>
    <recommendedName>
        <fullName evidence="1">N-acetyltransferase domain-containing protein</fullName>
    </recommendedName>
</protein>
<feature type="domain" description="N-acetyltransferase" evidence="1">
    <location>
        <begin position="169"/>
        <end position="312"/>
    </location>
</feature>
<name>A0A2T1N7X7_9FLAO</name>
<dbReference type="Proteomes" id="UP000238430">
    <property type="component" value="Unassembled WGS sequence"/>
</dbReference>
<dbReference type="SUPFAM" id="SSF55729">
    <property type="entry name" value="Acyl-CoA N-acyltransferases (Nat)"/>
    <property type="match status" value="2"/>
</dbReference>
<dbReference type="GO" id="GO:0016747">
    <property type="term" value="F:acyltransferase activity, transferring groups other than amino-acyl groups"/>
    <property type="evidence" value="ECO:0007669"/>
    <property type="project" value="InterPro"/>
</dbReference>
<dbReference type="PANTHER" id="PTHR43792:SF16">
    <property type="entry name" value="N-ACETYLTRANSFERASE DOMAIN-CONTAINING PROTEIN"/>
    <property type="match status" value="1"/>
</dbReference>
<dbReference type="PROSITE" id="PS51186">
    <property type="entry name" value="GNAT"/>
    <property type="match status" value="2"/>
</dbReference>
<accession>A0A2T1N7X7</accession>
<dbReference type="OrthoDB" id="2352823at2"/>
<proteinExistence type="predicted"/>
<dbReference type="Pfam" id="PF00583">
    <property type="entry name" value="Acetyltransf_1"/>
    <property type="match status" value="1"/>
</dbReference>
<reference evidence="2 3" key="1">
    <citation type="submission" date="2018-03" db="EMBL/GenBank/DDBJ databases">
        <title>Mesoflavibacter sp. HG37 and Mesoflavibacter sp. HG96 sp.nov., two marine bacteria isolated from seawater of Western Pacific Ocean.</title>
        <authorList>
            <person name="Cheng H."/>
            <person name="Wu Y.-H."/>
            <person name="Guo L.-L."/>
            <person name="Xu X.-W."/>
        </authorList>
    </citation>
    <scope>NUCLEOTIDE SEQUENCE [LARGE SCALE GENOMIC DNA]</scope>
    <source>
        <strain evidence="2 3">KCTC 42117</strain>
    </source>
</reference>
<dbReference type="Pfam" id="PF13302">
    <property type="entry name" value="Acetyltransf_3"/>
    <property type="match status" value="1"/>
</dbReference>
<organism evidence="2 3">
    <name type="scientific">Mesoflavibacter zeaxanthinifaciens subsp. sabulilitoris</name>
    <dbReference type="NCBI Taxonomy" id="1520893"/>
    <lineage>
        <taxon>Bacteria</taxon>
        <taxon>Pseudomonadati</taxon>
        <taxon>Bacteroidota</taxon>
        <taxon>Flavobacteriia</taxon>
        <taxon>Flavobacteriales</taxon>
        <taxon>Flavobacteriaceae</taxon>
        <taxon>Mesoflavibacter</taxon>
    </lineage>
</organism>
<dbReference type="InterPro" id="IPR051531">
    <property type="entry name" value="N-acetyltransferase"/>
</dbReference>
<dbReference type="AlphaFoldDB" id="A0A2T1N7X7"/>
<comment type="caution">
    <text evidence="2">The sequence shown here is derived from an EMBL/GenBank/DDBJ whole genome shotgun (WGS) entry which is preliminary data.</text>
</comment>
<dbReference type="InterPro" id="IPR000182">
    <property type="entry name" value="GNAT_dom"/>
</dbReference>
<evidence type="ECO:0000313" key="3">
    <source>
        <dbReference type="Proteomes" id="UP000238430"/>
    </source>
</evidence>
<dbReference type="RefSeq" id="WP_106680164.1">
    <property type="nucleotide sequence ID" value="NZ_JACHWV010000004.1"/>
</dbReference>
<sequence>MQIIASTQRLYLREFSVDDAIHFYEMNSDQDVLKYTGDKPFSSKNEAEQFLLNYKEYEKHNMGRWAVCDKKTDMFLGWCGLKFHPKENKVEVGYRFYKKYWNNGYATESCQAAIHYGFKHLKLKTIYAHAHVDNYASHKVLEKCNMNYIKTFNYTGMPANLYKIENPDIIIKQITALQTYPVRHPVLRTGRPIEDCKLTFDDHEDTFHLGLYYKNKLSGVVSLMKLNNEKFEEQYQYRLRGMGVLEQFQGYRFGRLLVETAEIMVKQKGSKLLWFDARLIAVGFYKRLGFTIIGDQFEVPKVGPHYVMYKRL</sequence>
<dbReference type="Gene3D" id="3.40.630.30">
    <property type="match status" value="2"/>
</dbReference>
<evidence type="ECO:0000259" key="1">
    <source>
        <dbReference type="PROSITE" id="PS51186"/>
    </source>
</evidence>
<gene>
    <name evidence="2" type="ORF">C7H61_12250</name>
</gene>
<feature type="domain" description="N-acetyltransferase" evidence="1">
    <location>
        <begin position="10"/>
        <end position="167"/>
    </location>
</feature>
<evidence type="ECO:0000313" key="2">
    <source>
        <dbReference type="EMBL" id="PSG87976.1"/>
    </source>
</evidence>
<dbReference type="EMBL" id="PXOT01000025">
    <property type="protein sequence ID" value="PSG87976.1"/>
    <property type="molecule type" value="Genomic_DNA"/>
</dbReference>
<dbReference type="InterPro" id="IPR016181">
    <property type="entry name" value="Acyl_CoA_acyltransferase"/>
</dbReference>
<keyword evidence="3" id="KW-1185">Reference proteome</keyword>
<dbReference type="PANTHER" id="PTHR43792">
    <property type="entry name" value="GNAT FAMILY, PUTATIVE (AFU_ORTHOLOGUE AFUA_3G00765)-RELATED-RELATED"/>
    <property type="match status" value="1"/>
</dbReference>